<organism evidence="1 2">
    <name type="scientific">Roseiarcus fermentans</name>
    <dbReference type="NCBI Taxonomy" id="1473586"/>
    <lineage>
        <taxon>Bacteria</taxon>
        <taxon>Pseudomonadati</taxon>
        <taxon>Pseudomonadota</taxon>
        <taxon>Alphaproteobacteria</taxon>
        <taxon>Hyphomicrobiales</taxon>
        <taxon>Roseiarcaceae</taxon>
        <taxon>Roseiarcus</taxon>
    </lineage>
</organism>
<name>A0A366FBT4_9HYPH</name>
<dbReference type="RefSeq" id="WP_147262782.1">
    <property type="nucleotide sequence ID" value="NZ_QNRK01000016.1"/>
</dbReference>
<comment type="caution">
    <text evidence="1">The sequence shown here is derived from an EMBL/GenBank/DDBJ whole genome shotgun (WGS) entry which is preliminary data.</text>
</comment>
<dbReference type="AlphaFoldDB" id="A0A366FBT4"/>
<sequence>MTPNELLDETIDAHGGRERWRRVAAIRAKLSSGGLAFRSRCQPNALKRLAIEVRPHAVAVSLGDFVRPGWRGDWTPALAAIRDDRGTVVAERRDPRSHFRGPLNQVYWDKLDILTFAGAALWNYLAFPFILERPGVAPTAVGEDNGALRLDVRFAPEVPTHCARQSFHLDARRRLVRHDYTAEAIGSWATGANLCLASEVVGGLRFTTRRKVFPRLGPWKTVVPFPTLVWIEIDDLAVDLLDPRGGVTGRPLLG</sequence>
<proteinExistence type="predicted"/>
<protein>
    <submittedName>
        <fullName evidence="1">Uncharacterized protein</fullName>
    </submittedName>
</protein>
<keyword evidence="2" id="KW-1185">Reference proteome</keyword>
<dbReference type="Proteomes" id="UP000253529">
    <property type="component" value="Unassembled WGS sequence"/>
</dbReference>
<dbReference type="OrthoDB" id="8746011at2"/>
<accession>A0A366FBT4</accession>
<dbReference type="EMBL" id="QNRK01000016">
    <property type="protein sequence ID" value="RBP11420.1"/>
    <property type="molecule type" value="Genomic_DNA"/>
</dbReference>
<evidence type="ECO:0000313" key="1">
    <source>
        <dbReference type="EMBL" id="RBP11420.1"/>
    </source>
</evidence>
<evidence type="ECO:0000313" key="2">
    <source>
        <dbReference type="Proteomes" id="UP000253529"/>
    </source>
</evidence>
<reference evidence="1 2" key="1">
    <citation type="submission" date="2018-06" db="EMBL/GenBank/DDBJ databases">
        <title>Genomic Encyclopedia of Type Strains, Phase IV (KMG-IV): sequencing the most valuable type-strain genomes for metagenomic binning, comparative biology and taxonomic classification.</title>
        <authorList>
            <person name="Goeker M."/>
        </authorList>
    </citation>
    <scope>NUCLEOTIDE SEQUENCE [LARGE SCALE GENOMIC DNA]</scope>
    <source>
        <strain evidence="1 2">DSM 24875</strain>
    </source>
</reference>
<gene>
    <name evidence="1" type="ORF">DFR50_116115</name>
</gene>